<keyword evidence="6" id="KW-0472">Membrane</keyword>
<dbReference type="NCBIfam" id="TIGR00756">
    <property type="entry name" value="PPR"/>
    <property type="match status" value="4"/>
</dbReference>
<feature type="region of interest" description="Disordered" evidence="5">
    <location>
        <begin position="293"/>
        <end position="315"/>
    </location>
</feature>
<dbReference type="PROSITE" id="PS51375">
    <property type="entry name" value="PPR"/>
    <property type="match status" value="3"/>
</dbReference>
<evidence type="ECO:0000259" key="8">
    <source>
        <dbReference type="Pfam" id="PF17177"/>
    </source>
</evidence>
<dbReference type="Gene3D" id="1.25.40.10">
    <property type="entry name" value="Tetratricopeptide repeat domain"/>
    <property type="match status" value="2"/>
</dbReference>
<dbReference type="EMBL" id="BJWL01000138">
    <property type="protein sequence ID" value="GFS31193.1"/>
    <property type="molecule type" value="Genomic_DNA"/>
</dbReference>
<dbReference type="InterPro" id="IPR002885">
    <property type="entry name" value="PPR_rpt"/>
</dbReference>
<dbReference type="InterPro" id="IPR046848">
    <property type="entry name" value="E_motif"/>
</dbReference>
<feature type="transmembrane region" description="Helical" evidence="6">
    <location>
        <begin position="138"/>
        <end position="159"/>
    </location>
</feature>
<feature type="domain" description="PROP1-like PPR" evidence="8">
    <location>
        <begin position="613"/>
        <end position="734"/>
    </location>
</feature>
<feature type="repeat" description="PPR" evidence="4">
    <location>
        <begin position="636"/>
        <end position="670"/>
    </location>
</feature>
<feature type="repeat" description="PPR" evidence="4">
    <location>
        <begin position="469"/>
        <end position="504"/>
    </location>
</feature>
<dbReference type="Pfam" id="PF14432">
    <property type="entry name" value="DYW_deaminase"/>
    <property type="match status" value="1"/>
</dbReference>
<evidence type="ECO:0000256" key="1">
    <source>
        <dbReference type="ARBA" id="ARBA00006643"/>
    </source>
</evidence>
<feature type="domain" description="DYW" evidence="7">
    <location>
        <begin position="851"/>
        <end position="911"/>
    </location>
</feature>
<evidence type="ECO:0000256" key="3">
    <source>
        <dbReference type="ARBA" id="ARBA00061659"/>
    </source>
</evidence>
<proteinExistence type="inferred from homology"/>
<dbReference type="Proteomes" id="UP000585474">
    <property type="component" value="Unassembled WGS sequence"/>
</dbReference>
<dbReference type="FunFam" id="1.25.40.10:FF:000031">
    <property type="entry name" value="Pentatricopeptide repeat-containing protein mitochondrial"/>
    <property type="match status" value="1"/>
</dbReference>
<feature type="transmembrane region" description="Helical" evidence="6">
    <location>
        <begin position="179"/>
        <end position="202"/>
    </location>
</feature>
<dbReference type="PANTHER" id="PTHR47926:SF537">
    <property type="entry name" value="PENTACOTRIPEPTIDE-REPEAT REGION OF PRORP DOMAIN-CONTAINING PROTEIN"/>
    <property type="match status" value="1"/>
</dbReference>
<dbReference type="InterPro" id="IPR046960">
    <property type="entry name" value="PPR_At4g14850-like_plant"/>
</dbReference>
<dbReference type="AlphaFoldDB" id="A0A7J0DCK5"/>
<reference evidence="10" key="1">
    <citation type="submission" date="2019-07" db="EMBL/GenBank/DDBJ databases">
        <title>De Novo Assembly of kiwifruit Actinidia rufa.</title>
        <authorList>
            <person name="Sugita-Konishi S."/>
            <person name="Sato K."/>
            <person name="Mori E."/>
            <person name="Abe Y."/>
            <person name="Kisaki G."/>
            <person name="Hamano K."/>
            <person name="Suezawa K."/>
            <person name="Otani M."/>
            <person name="Fukuda T."/>
            <person name="Manabe T."/>
            <person name="Gomi K."/>
            <person name="Tabuchi M."/>
            <person name="Akimitsu K."/>
            <person name="Kataoka I."/>
        </authorList>
    </citation>
    <scope>NUCLEOTIDE SEQUENCE [LARGE SCALE GENOMIC DNA]</scope>
    <source>
        <strain evidence="10">cv. Fuchu</strain>
    </source>
</reference>
<keyword evidence="6" id="KW-0812">Transmembrane</keyword>
<gene>
    <name evidence="9" type="ORF">Acr_00g0016150</name>
</gene>
<evidence type="ECO:0008006" key="11">
    <source>
        <dbReference type="Google" id="ProtNLM"/>
    </source>
</evidence>
<sequence length="917" mass="102691">MAAGGSTAVTAHVIGSTTVELYRNNRTGAPFSVRISARSNGVVTRDESSFSEGPSCIFVGPIETASKETLEALYRQARDAYYSGNALIVDDMFDRVELKLRWYGSKYVVKYPRCSLRRHSTYADAEEDPSQVFALASVWLLLLGFGSSACLIPVIYTIVQAYQDAFNSGFSYTSQASALEFLSMLNGMLFMALGSLIGYPIASASARIICKRIVVGALKGLWRNDLVALKGACPNCGEEVFAFVKSDQSNNSPHRADCHVCESSLEFHTNVEDLKKERKYIETYLTWNMERSTKNEGQKSLSPPRGPPRDHGRGIPLSVTYVAVDGFGRPLEKKSRRENTCQIQEKKRRGRPNPGDGQIKDWQTGCKPLEIPPCPPPPHRPAREQLRGWQLRLPLRRAGPHGLRRRLEHHDQRVSAEPRTHKTPSYILSVFKVGVELGVFVGTSLVDFYSGFGDLEMAHQVFDEMPVKDAIAWTVILSGYLNRCGDMGRAQELFDTMLVKDLVAWNTMINGYGGYAKNGEVEAMLQFFREMPDRDLVSWNSVIGGLVRRRRINEALRHFHCMQIENVNPNEVTVVSLLSACAQVGALDTGRWLHSYIDRNKLHLNVIIGTALVNMYSKCGDLVSAVYVFDKMVDRDVVAWNAIIMRFSTIGQSQNAIEFFHRMENEFVRPNDATILGVLCACVHAGLVDEGRKCFNSMSKELGLEPKLEHYGCLVDLLGRAGLLNEAYEVIQAMPIVPHMGVWGALLGACKIHGNVELAELAIEHLIEIDLEDGGYLAIMSNIYANAGRWDDVARVREMMREKRVGKLGGCRSIEINGEIHEFGVEDRIHRRAKEIYAKIYEISKRLRLAGHVAITNEVFFDVEEEDKERALHFHSEKMAVAFGLIATGEGTVIRVVKNLRICADCHAVHKADFWDF</sequence>
<comment type="similarity">
    <text evidence="1">Belongs to the PPR family. PCMP-H subfamily.</text>
</comment>
<feature type="compositionally biased region" description="Basic and acidic residues" evidence="5">
    <location>
        <begin position="330"/>
        <end position="339"/>
    </location>
</feature>
<dbReference type="OrthoDB" id="185373at2759"/>
<name>A0A7J0DCK5_9ERIC</name>
<dbReference type="InterPro" id="IPR033443">
    <property type="entry name" value="PROP1-like_PPR_dom"/>
</dbReference>
<organism evidence="9 10">
    <name type="scientific">Actinidia rufa</name>
    <dbReference type="NCBI Taxonomy" id="165716"/>
    <lineage>
        <taxon>Eukaryota</taxon>
        <taxon>Viridiplantae</taxon>
        <taxon>Streptophyta</taxon>
        <taxon>Embryophyta</taxon>
        <taxon>Tracheophyta</taxon>
        <taxon>Spermatophyta</taxon>
        <taxon>Magnoliopsida</taxon>
        <taxon>eudicotyledons</taxon>
        <taxon>Gunneridae</taxon>
        <taxon>Pentapetalae</taxon>
        <taxon>asterids</taxon>
        <taxon>Ericales</taxon>
        <taxon>Actinidiaceae</taxon>
        <taxon>Actinidia</taxon>
    </lineage>
</organism>
<keyword evidence="2" id="KW-0677">Repeat</keyword>
<accession>A0A7J0DCK5</accession>
<feature type="region of interest" description="Disordered" evidence="5">
    <location>
        <begin position="330"/>
        <end position="383"/>
    </location>
</feature>
<protein>
    <recommendedName>
        <fullName evidence="11">DYW domain-containing protein</fullName>
    </recommendedName>
</protein>
<dbReference type="GO" id="GO:0009451">
    <property type="term" value="P:RNA modification"/>
    <property type="evidence" value="ECO:0007669"/>
    <property type="project" value="InterPro"/>
</dbReference>
<dbReference type="Pfam" id="PF20431">
    <property type="entry name" value="E_motif"/>
    <property type="match status" value="1"/>
</dbReference>
<evidence type="ECO:0000256" key="4">
    <source>
        <dbReference type="PROSITE-ProRule" id="PRU00708"/>
    </source>
</evidence>
<feature type="compositionally biased region" description="Pro residues" evidence="5">
    <location>
        <begin position="370"/>
        <end position="379"/>
    </location>
</feature>
<dbReference type="Pfam" id="PF01535">
    <property type="entry name" value="PPR"/>
    <property type="match status" value="1"/>
</dbReference>
<comment type="caution">
    <text evidence="9">The sequence shown here is derived from an EMBL/GenBank/DDBJ whole genome shotgun (WGS) entry which is preliminary data.</text>
</comment>
<comment type="similarity">
    <text evidence="3">Belongs to the PPR family. PCMP-E subfamily.</text>
</comment>
<evidence type="ECO:0000313" key="9">
    <source>
        <dbReference type="EMBL" id="GFS31193.1"/>
    </source>
</evidence>
<dbReference type="GO" id="GO:0008270">
    <property type="term" value="F:zinc ion binding"/>
    <property type="evidence" value="ECO:0007669"/>
    <property type="project" value="InterPro"/>
</dbReference>
<dbReference type="Pfam" id="PF13041">
    <property type="entry name" value="PPR_2"/>
    <property type="match status" value="1"/>
</dbReference>
<dbReference type="PANTHER" id="PTHR47926">
    <property type="entry name" value="PENTATRICOPEPTIDE REPEAT-CONTAINING PROTEIN"/>
    <property type="match status" value="1"/>
</dbReference>
<dbReference type="FunFam" id="1.25.40.10:FF:000280">
    <property type="entry name" value="Pentatricopeptide repeat-containing protein"/>
    <property type="match status" value="1"/>
</dbReference>
<dbReference type="InterPro" id="IPR032867">
    <property type="entry name" value="DYW_dom"/>
</dbReference>
<feature type="repeat" description="PPR" evidence="4">
    <location>
        <begin position="535"/>
        <end position="569"/>
    </location>
</feature>
<evidence type="ECO:0000256" key="2">
    <source>
        <dbReference type="ARBA" id="ARBA00022737"/>
    </source>
</evidence>
<keyword evidence="6" id="KW-1133">Transmembrane helix</keyword>
<dbReference type="Pfam" id="PF17177">
    <property type="entry name" value="PPR_long"/>
    <property type="match status" value="1"/>
</dbReference>
<evidence type="ECO:0000256" key="5">
    <source>
        <dbReference type="SAM" id="MobiDB-lite"/>
    </source>
</evidence>
<evidence type="ECO:0000256" key="6">
    <source>
        <dbReference type="SAM" id="Phobius"/>
    </source>
</evidence>
<evidence type="ECO:0000313" key="10">
    <source>
        <dbReference type="Proteomes" id="UP000585474"/>
    </source>
</evidence>
<evidence type="ECO:0000259" key="7">
    <source>
        <dbReference type="Pfam" id="PF14432"/>
    </source>
</evidence>
<dbReference type="GO" id="GO:0003723">
    <property type="term" value="F:RNA binding"/>
    <property type="evidence" value="ECO:0007669"/>
    <property type="project" value="InterPro"/>
</dbReference>
<dbReference type="InterPro" id="IPR011990">
    <property type="entry name" value="TPR-like_helical_dom_sf"/>
</dbReference>
<keyword evidence="10" id="KW-1185">Reference proteome</keyword>